<name>A0A2G6KDW3_9BACT</name>
<dbReference type="GO" id="GO:0046872">
    <property type="term" value="F:metal ion binding"/>
    <property type="evidence" value="ECO:0007669"/>
    <property type="project" value="UniProtKB-KW"/>
</dbReference>
<feature type="binding site" evidence="4">
    <location>
        <position position="84"/>
    </location>
    <ligand>
        <name>Mg(2+)</name>
        <dbReference type="ChEBI" id="CHEBI:18420"/>
        <label>1</label>
        <note>catalytic</note>
    </ligand>
</feature>
<feature type="binding site" evidence="4">
    <location>
        <position position="201"/>
    </location>
    <ligand>
        <name>Mg(2+)</name>
        <dbReference type="ChEBI" id="CHEBI:18420"/>
        <label>1</label>
        <note>catalytic</note>
    </ligand>
</feature>
<dbReference type="Pfam" id="PF00459">
    <property type="entry name" value="Inositol_P"/>
    <property type="match status" value="1"/>
</dbReference>
<evidence type="ECO:0000313" key="5">
    <source>
        <dbReference type="EMBL" id="PIE33825.1"/>
    </source>
</evidence>
<dbReference type="GO" id="GO:0007165">
    <property type="term" value="P:signal transduction"/>
    <property type="evidence" value="ECO:0007669"/>
    <property type="project" value="TreeGrafter"/>
</dbReference>
<dbReference type="GO" id="GO:0006020">
    <property type="term" value="P:inositol metabolic process"/>
    <property type="evidence" value="ECO:0007669"/>
    <property type="project" value="TreeGrafter"/>
</dbReference>
<dbReference type="InterPro" id="IPR020583">
    <property type="entry name" value="Inositol_monoP_metal-BS"/>
</dbReference>
<sequence length="259" mass="28839">MYDINDVKALMLDAGNRAMKHFRNVKPSWKANNTYVTEADLEVQAFLKAELGRRFPDDGMIGEEDNLSLEPFSGDRYWIIDPIDGTASFVRGFPTWGIAVGLFTPQEALAGFFYMPTTGDLYSTSSDGGVWRNDEQLALPVPDPHSPEALLLAWPKWHKRYAPDSRYAGKIRSLGSTISHICYAATGGADAAFINRCSVWDLAAGLAMLLRNGGVLEYVDGTPVTLDELIRERRASQDMFAGHPEAVEYYRNVFSDLPF</sequence>
<protein>
    <recommendedName>
        <fullName evidence="7">Inositol monophosphatase</fullName>
    </recommendedName>
</protein>
<feature type="binding site" evidence="4">
    <location>
        <position position="83"/>
    </location>
    <ligand>
        <name>Mg(2+)</name>
        <dbReference type="ChEBI" id="CHEBI:18420"/>
        <label>1</label>
        <note>catalytic</note>
    </ligand>
</feature>
<evidence type="ECO:0008006" key="7">
    <source>
        <dbReference type="Google" id="ProtNLM"/>
    </source>
</evidence>
<evidence type="ECO:0000256" key="4">
    <source>
        <dbReference type="PIRSR" id="PIRSR600760-2"/>
    </source>
</evidence>
<feature type="binding site" evidence="4">
    <location>
        <position position="81"/>
    </location>
    <ligand>
        <name>Mg(2+)</name>
        <dbReference type="ChEBI" id="CHEBI:18420"/>
        <label>1</label>
        <note>catalytic</note>
    </ligand>
</feature>
<dbReference type="SUPFAM" id="SSF56655">
    <property type="entry name" value="Carbohydrate phosphatase"/>
    <property type="match status" value="1"/>
</dbReference>
<evidence type="ECO:0000313" key="6">
    <source>
        <dbReference type="Proteomes" id="UP000230821"/>
    </source>
</evidence>
<evidence type="ECO:0000256" key="2">
    <source>
        <dbReference type="ARBA" id="ARBA00022801"/>
    </source>
</evidence>
<dbReference type="GO" id="GO:0008934">
    <property type="term" value="F:inositol monophosphate 1-phosphatase activity"/>
    <property type="evidence" value="ECO:0007669"/>
    <property type="project" value="TreeGrafter"/>
</dbReference>
<proteinExistence type="predicted"/>
<keyword evidence="1 4" id="KW-0479">Metal-binding</keyword>
<accession>A0A2G6KDW3</accession>
<dbReference type="PANTHER" id="PTHR20854">
    <property type="entry name" value="INOSITOL MONOPHOSPHATASE"/>
    <property type="match status" value="1"/>
</dbReference>
<dbReference type="EMBL" id="PDSK01000094">
    <property type="protein sequence ID" value="PIE33825.1"/>
    <property type="molecule type" value="Genomic_DNA"/>
</dbReference>
<dbReference type="PROSITE" id="PS00629">
    <property type="entry name" value="IMP_1"/>
    <property type="match status" value="1"/>
</dbReference>
<dbReference type="InterPro" id="IPR020550">
    <property type="entry name" value="Inositol_monophosphatase_CS"/>
</dbReference>
<dbReference type="CDD" id="cd01637">
    <property type="entry name" value="IMPase_like"/>
    <property type="match status" value="1"/>
</dbReference>
<feature type="binding site" evidence="4">
    <location>
        <position position="63"/>
    </location>
    <ligand>
        <name>Mg(2+)</name>
        <dbReference type="ChEBI" id="CHEBI:18420"/>
        <label>1</label>
        <note>catalytic</note>
    </ligand>
</feature>
<dbReference type="AlphaFoldDB" id="A0A2G6KDW3"/>
<dbReference type="Gene3D" id="3.30.540.10">
    <property type="entry name" value="Fructose-1,6-Bisphosphatase, subunit A, domain 1"/>
    <property type="match status" value="1"/>
</dbReference>
<evidence type="ECO:0000256" key="1">
    <source>
        <dbReference type="ARBA" id="ARBA00022723"/>
    </source>
</evidence>
<organism evidence="5 6">
    <name type="scientific">candidate division KSB3 bacterium</name>
    <dbReference type="NCBI Taxonomy" id="2044937"/>
    <lineage>
        <taxon>Bacteria</taxon>
        <taxon>candidate division KSB3</taxon>
    </lineage>
</organism>
<dbReference type="PRINTS" id="PR00377">
    <property type="entry name" value="IMPHPHTASES"/>
</dbReference>
<comment type="cofactor">
    <cofactor evidence="4">
        <name>Mg(2+)</name>
        <dbReference type="ChEBI" id="CHEBI:18420"/>
    </cofactor>
</comment>
<reference evidence="5 6" key="1">
    <citation type="submission" date="2017-10" db="EMBL/GenBank/DDBJ databases">
        <title>Novel microbial diversity and functional potential in the marine mammal oral microbiome.</title>
        <authorList>
            <person name="Dudek N.K."/>
            <person name="Sun C.L."/>
            <person name="Burstein D."/>
            <person name="Kantor R.S."/>
            <person name="Aliaga Goltsman D.S."/>
            <person name="Bik E.M."/>
            <person name="Thomas B.C."/>
            <person name="Banfield J.F."/>
            <person name="Relman D.A."/>
        </authorList>
    </citation>
    <scope>NUCLEOTIDE SEQUENCE [LARGE SCALE GENOMIC DNA]</scope>
    <source>
        <strain evidence="5">DOLJORAL78_47_16</strain>
    </source>
</reference>
<keyword evidence="2" id="KW-0378">Hydrolase</keyword>
<dbReference type="Gene3D" id="3.40.190.80">
    <property type="match status" value="1"/>
</dbReference>
<dbReference type="PANTHER" id="PTHR20854:SF4">
    <property type="entry name" value="INOSITOL-1-MONOPHOSPHATASE-RELATED"/>
    <property type="match status" value="1"/>
</dbReference>
<keyword evidence="3 4" id="KW-0460">Magnesium</keyword>
<dbReference type="GO" id="GO:0046854">
    <property type="term" value="P:phosphatidylinositol phosphate biosynthetic process"/>
    <property type="evidence" value="ECO:0007669"/>
    <property type="project" value="InterPro"/>
</dbReference>
<comment type="caution">
    <text evidence="5">The sequence shown here is derived from an EMBL/GenBank/DDBJ whole genome shotgun (WGS) entry which is preliminary data.</text>
</comment>
<gene>
    <name evidence="5" type="ORF">CSA56_09950</name>
</gene>
<dbReference type="PROSITE" id="PS00630">
    <property type="entry name" value="IMP_2"/>
    <property type="match status" value="1"/>
</dbReference>
<dbReference type="InterPro" id="IPR000760">
    <property type="entry name" value="Inositol_monophosphatase-like"/>
</dbReference>
<dbReference type="Proteomes" id="UP000230821">
    <property type="component" value="Unassembled WGS sequence"/>
</dbReference>
<evidence type="ECO:0000256" key="3">
    <source>
        <dbReference type="ARBA" id="ARBA00022842"/>
    </source>
</evidence>